<keyword evidence="3" id="KW-1185">Reference proteome</keyword>
<evidence type="ECO:0000313" key="2">
    <source>
        <dbReference type="EMBL" id="GIY74489.1"/>
    </source>
</evidence>
<dbReference type="GO" id="GO:0015074">
    <property type="term" value="P:DNA integration"/>
    <property type="evidence" value="ECO:0007669"/>
    <property type="project" value="InterPro"/>
</dbReference>
<sequence>MLRNRKFSKRILTKHIKDRAIQVAQRTVQRRLAEFGLMAGKPYRKPEFIQAMIKKRLEWARKYFSVEDWERQDCFSGESVFQIMTDKSKFPRNRYFYVLYENTRYLYESTIKQEYL</sequence>
<dbReference type="GO" id="GO:0006313">
    <property type="term" value="P:DNA transposition"/>
    <property type="evidence" value="ECO:0007669"/>
    <property type="project" value="InterPro"/>
</dbReference>
<organism evidence="2 3">
    <name type="scientific">Caerostris darwini</name>
    <dbReference type="NCBI Taxonomy" id="1538125"/>
    <lineage>
        <taxon>Eukaryota</taxon>
        <taxon>Metazoa</taxon>
        <taxon>Ecdysozoa</taxon>
        <taxon>Arthropoda</taxon>
        <taxon>Chelicerata</taxon>
        <taxon>Arachnida</taxon>
        <taxon>Araneae</taxon>
        <taxon>Araneomorphae</taxon>
        <taxon>Entelegynae</taxon>
        <taxon>Araneoidea</taxon>
        <taxon>Araneidae</taxon>
        <taxon>Caerostris</taxon>
    </lineage>
</organism>
<dbReference type="AlphaFoldDB" id="A0AAV4VXP8"/>
<reference evidence="2 3" key="1">
    <citation type="submission" date="2021-06" db="EMBL/GenBank/DDBJ databases">
        <title>Caerostris darwini draft genome.</title>
        <authorList>
            <person name="Kono N."/>
            <person name="Arakawa K."/>
        </authorList>
    </citation>
    <scope>NUCLEOTIDE SEQUENCE [LARGE SCALE GENOMIC DNA]</scope>
</reference>
<dbReference type="EMBL" id="BPLQ01013757">
    <property type="protein sequence ID" value="GIY74489.1"/>
    <property type="molecule type" value="Genomic_DNA"/>
</dbReference>
<dbReference type="InterPro" id="IPR002492">
    <property type="entry name" value="Transposase_Tc1-like"/>
</dbReference>
<dbReference type="Pfam" id="PF01498">
    <property type="entry name" value="HTH_Tnp_Tc3_2"/>
    <property type="match status" value="1"/>
</dbReference>
<protein>
    <recommendedName>
        <fullName evidence="1">Transposase Tc1-like domain-containing protein</fullName>
    </recommendedName>
</protein>
<comment type="caution">
    <text evidence="2">The sequence shown here is derived from an EMBL/GenBank/DDBJ whole genome shotgun (WGS) entry which is preliminary data.</text>
</comment>
<proteinExistence type="predicted"/>
<evidence type="ECO:0000313" key="3">
    <source>
        <dbReference type="Proteomes" id="UP001054837"/>
    </source>
</evidence>
<gene>
    <name evidence="2" type="ORF">CDAR_11111</name>
</gene>
<dbReference type="GO" id="GO:0003677">
    <property type="term" value="F:DNA binding"/>
    <property type="evidence" value="ECO:0007669"/>
    <property type="project" value="InterPro"/>
</dbReference>
<accession>A0AAV4VXP8</accession>
<dbReference type="Proteomes" id="UP001054837">
    <property type="component" value="Unassembled WGS sequence"/>
</dbReference>
<feature type="domain" description="Transposase Tc1-like" evidence="1">
    <location>
        <begin position="3"/>
        <end position="64"/>
    </location>
</feature>
<name>A0AAV4VXP8_9ARAC</name>
<evidence type="ECO:0000259" key="1">
    <source>
        <dbReference type="Pfam" id="PF01498"/>
    </source>
</evidence>